<comment type="caution">
    <text evidence="2">The sequence shown here is derived from an EMBL/GenBank/DDBJ whole genome shotgun (WGS) entry which is preliminary data.</text>
</comment>
<feature type="region of interest" description="Disordered" evidence="1">
    <location>
        <begin position="106"/>
        <end position="140"/>
    </location>
</feature>
<gene>
    <name evidence="2" type="ORF">TIFTF001_015246</name>
</gene>
<proteinExistence type="predicted"/>
<dbReference type="Proteomes" id="UP001187192">
    <property type="component" value="Unassembled WGS sequence"/>
</dbReference>
<evidence type="ECO:0000313" key="3">
    <source>
        <dbReference type="Proteomes" id="UP001187192"/>
    </source>
</evidence>
<evidence type="ECO:0000256" key="1">
    <source>
        <dbReference type="SAM" id="MobiDB-lite"/>
    </source>
</evidence>
<reference evidence="2" key="1">
    <citation type="submission" date="2023-07" db="EMBL/GenBank/DDBJ databases">
        <title>draft genome sequence of fig (Ficus carica).</title>
        <authorList>
            <person name="Takahashi T."/>
            <person name="Nishimura K."/>
        </authorList>
    </citation>
    <scope>NUCLEOTIDE SEQUENCE</scope>
</reference>
<protein>
    <submittedName>
        <fullName evidence="2">Uncharacterized protein</fullName>
    </submittedName>
</protein>
<sequence>MPRKTSGETCVWDLTKEKRFLHNLDDFLSSNGAALDMIRSPIELFARMKRGRVNKEWNHLRHEVLRNKDLYSNVFEKTHAAGAFAFGSVTMGGGSTPSTDFDFSTDNSETHPVFEEENDPTNGGMQCPTRRRPDEVGNRQSFSRSNIIGYKQRPIKQTVSHSGLHEYYEGDGYSTKSTYDYVALLDAHPRLQRPFCQLDDDDQRGIIDSVVNPQPPPAN</sequence>
<name>A0AA88DIL6_FICCA</name>
<keyword evidence="3" id="KW-1185">Reference proteome</keyword>
<organism evidence="2 3">
    <name type="scientific">Ficus carica</name>
    <name type="common">Common fig</name>
    <dbReference type="NCBI Taxonomy" id="3494"/>
    <lineage>
        <taxon>Eukaryota</taxon>
        <taxon>Viridiplantae</taxon>
        <taxon>Streptophyta</taxon>
        <taxon>Embryophyta</taxon>
        <taxon>Tracheophyta</taxon>
        <taxon>Spermatophyta</taxon>
        <taxon>Magnoliopsida</taxon>
        <taxon>eudicotyledons</taxon>
        <taxon>Gunneridae</taxon>
        <taxon>Pentapetalae</taxon>
        <taxon>rosids</taxon>
        <taxon>fabids</taxon>
        <taxon>Rosales</taxon>
        <taxon>Moraceae</taxon>
        <taxon>Ficeae</taxon>
        <taxon>Ficus</taxon>
    </lineage>
</organism>
<accession>A0AA88DIL6</accession>
<dbReference type="AlphaFoldDB" id="A0AA88DIL6"/>
<dbReference type="EMBL" id="BTGU01000022">
    <property type="protein sequence ID" value="GMN46059.1"/>
    <property type="molecule type" value="Genomic_DNA"/>
</dbReference>
<evidence type="ECO:0000313" key="2">
    <source>
        <dbReference type="EMBL" id="GMN46059.1"/>
    </source>
</evidence>